<evidence type="ECO:0000256" key="1">
    <source>
        <dbReference type="ARBA" id="ARBA00022737"/>
    </source>
</evidence>
<keyword evidence="1" id="KW-0677">Repeat</keyword>
<dbReference type="InterPro" id="IPR002110">
    <property type="entry name" value="Ankyrin_rpt"/>
</dbReference>
<dbReference type="InParanoid" id="A0A2J6T6N2"/>
<dbReference type="EMBL" id="KZ613817">
    <property type="protein sequence ID" value="PMD58680.1"/>
    <property type="molecule type" value="Genomic_DNA"/>
</dbReference>
<dbReference type="GeneID" id="36591284"/>
<dbReference type="PROSITE" id="PS50088">
    <property type="entry name" value="ANK_REPEAT"/>
    <property type="match status" value="5"/>
</dbReference>
<protein>
    <submittedName>
        <fullName evidence="4">Ankyrin</fullName>
    </submittedName>
</protein>
<feature type="repeat" description="ANK" evidence="3">
    <location>
        <begin position="531"/>
        <end position="559"/>
    </location>
</feature>
<proteinExistence type="predicted"/>
<dbReference type="AlphaFoldDB" id="A0A2J6T6N2"/>
<gene>
    <name evidence="4" type="ORF">K444DRAFT_630384</name>
</gene>
<evidence type="ECO:0000256" key="2">
    <source>
        <dbReference type="ARBA" id="ARBA00023043"/>
    </source>
</evidence>
<dbReference type="InterPro" id="IPR051165">
    <property type="entry name" value="Multifunctional_ANK_Repeat"/>
</dbReference>
<keyword evidence="2 3" id="KW-0040">ANK repeat</keyword>
<dbReference type="RefSeq" id="XP_024735584.1">
    <property type="nucleotide sequence ID" value="XM_024883207.1"/>
</dbReference>
<dbReference type="OrthoDB" id="539213at2759"/>
<keyword evidence="5" id="KW-1185">Reference proteome</keyword>
<dbReference type="Pfam" id="PF00023">
    <property type="entry name" value="Ank"/>
    <property type="match status" value="1"/>
</dbReference>
<feature type="repeat" description="ANK" evidence="3">
    <location>
        <begin position="354"/>
        <end position="386"/>
    </location>
</feature>
<dbReference type="PANTHER" id="PTHR24123:SF33">
    <property type="entry name" value="PROTEIN HOS4"/>
    <property type="match status" value="1"/>
</dbReference>
<reference evidence="4 5" key="1">
    <citation type="submission" date="2016-04" db="EMBL/GenBank/DDBJ databases">
        <title>A degradative enzymes factory behind the ericoid mycorrhizal symbiosis.</title>
        <authorList>
            <consortium name="DOE Joint Genome Institute"/>
            <person name="Martino E."/>
            <person name="Morin E."/>
            <person name="Grelet G."/>
            <person name="Kuo A."/>
            <person name="Kohler A."/>
            <person name="Daghino S."/>
            <person name="Barry K."/>
            <person name="Choi C."/>
            <person name="Cichocki N."/>
            <person name="Clum A."/>
            <person name="Copeland A."/>
            <person name="Hainaut M."/>
            <person name="Haridas S."/>
            <person name="Labutti K."/>
            <person name="Lindquist E."/>
            <person name="Lipzen A."/>
            <person name="Khouja H.-R."/>
            <person name="Murat C."/>
            <person name="Ohm R."/>
            <person name="Olson A."/>
            <person name="Spatafora J."/>
            <person name="Veneault-Fourrey C."/>
            <person name="Henrissat B."/>
            <person name="Grigoriev I."/>
            <person name="Martin F."/>
            <person name="Perotto S."/>
        </authorList>
    </citation>
    <scope>NUCLEOTIDE SEQUENCE [LARGE SCALE GENOMIC DNA]</scope>
    <source>
        <strain evidence="4 5">E</strain>
    </source>
</reference>
<accession>A0A2J6T6N2</accession>
<evidence type="ECO:0000256" key="3">
    <source>
        <dbReference type="PROSITE-ProRule" id="PRU00023"/>
    </source>
</evidence>
<name>A0A2J6T6N2_9HELO</name>
<organism evidence="4 5">
    <name type="scientific">Hyaloscypha bicolor E</name>
    <dbReference type="NCBI Taxonomy" id="1095630"/>
    <lineage>
        <taxon>Eukaryota</taxon>
        <taxon>Fungi</taxon>
        <taxon>Dikarya</taxon>
        <taxon>Ascomycota</taxon>
        <taxon>Pezizomycotina</taxon>
        <taxon>Leotiomycetes</taxon>
        <taxon>Helotiales</taxon>
        <taxon>Hyaloscyphaceae</taxon>
        <taxon>Hyaloscypha</taxon>
        <taxon>Hyaloscypha bicolor</taxon>
    </lineage>
</organism>
<evidence type="ECO:0000313" key="4">
    <source>
        <dbReference type="EMBL" id="PMD58680.1"/>
    </source>
</evidence>
<feature type="repeat" description="ANK" evidence="3">
    <location>
        <begin position="202"/>
        <end position="230"/>
    </location>
</feature>
<sequence>MAGPFESWLQQLSECDYFPVDGYEWHPNLAQAHWWKDEQERVLVVIQKGPPLCYAACLGLAGLVKKLVEKGHDMNVESDSSWGGKEFPILAAASQKHWDVVGLMVDLGARLDVFNGGETLLSFIARASDPQLWPLFNKVLEKGGIVDLPRPNSYQDTLLGTLALDPSDSWDKVELLIRNGADVDELRRFKMLPFPDGGRHCDGNPPLQLAAFQGNMKVVTGLIQAGARIDFSYCELGSPLQAAALANREEVIMHLLDLGANINAFGGLLGTPLQAAAFSGNTRILNLFLGHGADVNIKGGFYGGALSAALAQKHNHVVKALISNGSELNSVSPCRDTYWSSPHRRLQEPYARRYCDTPLKNAIITGDTSIVQTLLDAGAPISAGTKSCRQSTHPICLAVIQEDLPMVKLLLENGGDPTVYSHCALVEAVSVSNFSIFELLFSKLNRQSEELAKLAGGIVSKVSDEVRARALIPFLDDLFKTINHESLKGLVSATVENECLLLAEYLLKKGFTPNAAGWKEDAYDLCFKGIPLPMAVRKRRPDICSLLLDYGADPNVHDRKSGTPLYASVRVGNLELVSRFLDLGSLLNEDVFVNNGCSKVVHVASTHQQPAILEELLKYGANLNARCPSCPSALMAAVKLQRLETMELLIKAGANISEPDYFGRTPLSRAKDGHFELAANMLSDLHAEEHIPLAILRSCLHNSVNSLVSQLLLPPDPRWKSCSGGYMPLLLWIALGRCLVLGRDIPNGLTALERILSPNHRDHWHWVCWPGCCYCGKYEGPRFHLCKDCDGSILCENCAERHRILFRDSKYEHTLIDFPRNGLRNVPKRQVALEGGSYVTVETWLKQLQDCWVANV</sequence>
<dbReference type="SUPFAM" id="SSF48403">
    <property type="entry name" value="Ankyrin repeat"/>
    <property type="match status" value="2"/>
</dbReference>
<dbReference type="STRING" id="1095630.A0A2J6T6N2"/>
<dbReference type="InterPro" id="IPR036770">
    <property type="entry name" value="Ankyrin_rpt-contain_sf"/>
</dbReference>
<dbReference type="PANTHER" id="PTHR24123">
    <property type="entry name" value="ANKYRIN REPEAT-CONTAINING"/>
    <property type="match status" value="1"/>
</dbReference>
<dbReference type="SMART" id="SM00248">
    <property type="entry name" value="ANK"/>
    <property type="match status" value="13"/>
</dbReference>
<feature type="repeat" description="ANK" evidence="3">
    <location>
        <begin position="271"/>
        <end position="300"/>
    </location>
</feature>
<dbReference type="PROSITE" id="PS50297">
    <property type="entry name" value="ANK_REP_REGION"/>
    <property type="match status" value="3"/>
</dbReference>
<dbReference type="Proteomes" id="UP000235371">
    <property type="component" value="Unassembled WGS sequence"/>
</dbReference>
<feature type="repeat" description="ANK" evidence="3">
    <location>
        <begin position="235"/>
        <end position="267"/>
    </location>
</feature>
<dbReference type="Pfam" id="PF12796">
    <property type="entry name" value="Ank_2"/>
    <property type="match status" value="2"/>
</dbReference>
<evidence type="ECO:0000313" key="5">
    <source>
        <dbReference type="Proteomes" id="UP000235371"/>
    </source>
</evidence>
<dbReference type="Gene3D" id="1.25.40.20">
    <property type="entry name" value="Ankyrin repeat-containing domain"/>
    <property type="match status" value="2"/>
</dbReference>